<gene>
    <name evidence="3" type="ORF">TCIL3000_4_1590</name>
</gene>
<dbReference type="AlphaFoldDB" id="G0UL19"/>
<evidence type="ECO:0000256" key="2">
    <source>
        <dbReference type="SAM" id="Phobius"/>
    </source>
</evidence>
<name>G0UL19_TRYCI</name>
<dbReference type="EMBL" id="HE575317">
    <property type="protein sequence ID" value="CCC90074.1"/>
    <property type="molecule type" value="Genomic_DNA"/>
</dbReference>
<feature type="region of interest" description="Disordered" evidence="1">
    <location>
        <begin position="96"/>
        <end position="118"/>
    </location>
</feature>
<evidence type="ECO:0000256" key="1">
    <source>
        <dbReference type="SAM" id="MobiDB-lite"/>
    </source>
</evidence>
<proteinExistence type="predicted"/>
<feature type="compositionally biased region" description="Basic and acidic residues" evidence="1">
    <location>
        <begin position="107"/>
        <end position="118"/>
    </location>
</feature>
<keyword evidence="2" id="KW-1133">Transmembrane helix</keyword>
<feature type="transmembrane region" description="Helical" evidence="2">
    <location>
        <begin position="63"/>
        <end position="83"/>
    </location>
</feature>
<accession>G0UL19</accession>
<keyword evidence="2" id="KW-0812">Transmembrane</keyword>
<organism evidence="3">
    <name type="scientific">Trypanosoma congolense (strain IL3000)</name>
    <dbReference type="NCBI Taxonomy" id="1068625"/>
    <lineage>
        <taxon>Eukaryota</taxon>
        <taxon>Discoba</taxon>
        <taxon>Euglenozoa</taxon>
        <taxon>Kinetoplastea</taxon>
        <taxon>Metakinetoplastina</taxon>
        <taxon>Trypanosomatida</taxon>
        <taxon>Trypanosomatidae</taxon>
        <taxon>Trypanosoma</taxon>
        <taxon>Nannomonas</taxon>
    </lineage>
</organism>
<sequence>MIRNEGARGYSHLFMLWFWLLIEVGAMLLPLYHFFPLLFISPFPHCALVYISYAPRLQWANTVFAPGFLFLFLYQYHLLFIYLTVCHLLPSTVVARSDNGGGLSVRHAPEGVRDGDQK</sequence>
<evidence type="ECO:0000313" key="3">
    <source>
        <dbReference type="EMBL" id="CCC90074.1"/>
    </source>
</evidence>
<protein>
    <submittedName>
        <fullName evidence="3">Uncharacterized protein</fullName>
    </submittedName>
</protein>
<keyword evidence="2" id="KW-0472">Membrane</keyword>
<feature type="transmembrane region" description="Helical" evidence="2">
    <location>
        <begin position="12"/>
        <end position="28"/>
    </location>
</feature>
<reference evidence="3" key="1">
    <citation type="journal article" date="2012" name="Proc. Natl. Acad. Sci. U.S.A.">
        <title>Antigenic diversity is generated by distinct evolutionary mechanisms in African trypanosome species.</title>
        <authorList>
            <person name="Jackson A.P."/>
            <person name="Berry A."/>
            <person name="Aslett M."/>
            <person name="Allison H.C."/>
            <person name="Burton P."/>
            <person name="Vavrova-Anderson J."/>
            <person name="Brown R."/>
            <person name="Browne H."/>
            <person name="Corton N."/>
            <person name="Hauser H."/>
            <person name="Gamble J."/>
            <person name="Gilderthorp R."/>
            <person name="Marcello L."/>
            <person name="McQuillan J."/>
            <person name="Otto T.D."/>
            <person name="Quail M.A."/>
            <person name="Sanders M.J."/>
            <person name="van Tonder A."/>
            <person name="Ginger M.L."/>
            <person name="Field M.C."/>
            <person name="Barry J.D."/>
            <person name="Hertz-Fowler C."/>
            <person name="Berriman M."/>
        </authorList>
    </citation>
    <scope>NUCLEOTIDE SEQUENCE</scope>
    <source>
        <strain evidence="3">IL3000</strain>
    </source>
</reference>